<protein>
    <submittedName>
        <fullName evidence="2">PepSY domain-containing protein</fullName>
    </submittedName>
</protein>
<gene>
    <name evidence="2" type="ORF">E4J94_17045</name>
</gene>
<dbReference type="PANTHER" id="PTHR34219">
    <property type="entry name" value="IRON-REGULATED INNER MEMBRANE PROTEIN-RELATED"/>
    <property type="match status" value="1"/>
</dbReference>
<dbReference type="AlphaFoldDB" id="A0A4Z1B3Q7"/>
<dbReference type="Pfam" id="PF03929">
    <property type="entry name" value="PepSY_TM"/>
    <property type="match status" value="1"/>
</dbReference>
<dbReference type="PROSITE" id="PS51257">
    <property type="entry name" value="PROKAR_LIPOPROTEIN"/>
    <property type="match status" value="1"/>
</dbReference>
<comment type="caution">
    <text evidence="2">The sequence shown here is derived from an EMBL/GenBank/DDBJ whole genome shotgun (WGS) entry which is preliminary data.</text>
</comment>
<organism evidence="2 3">
    <name type="scientific">Empedobacter tilapiae</name>
    <dbReference type="NCBI Taxonomy" id="2491114"/>
    <lineage>
        <taxon>Bacteria</taxon>
        <taxon>Pseudomonadati</taxon>
        <taxon>Bacteroidota</taxon>
        <taxon>Flavobacteriia</taxon>
        <taxon>Flavobacteriales</taxon>
        <taxon>Weeksellaceae</taxon>
        <taxon>Empedobacter</taxon>
    </lineage>
</organism>
<dbReference type="InterPro" id="IPR005625">
    <property type="entry name" value="PepSY-ass_TM"/>
</dbReference>
<reference evidence="2 3" key="1">
    <citation type="submission" date="2019-03" db="EMBL/GenBank/DDBJ databases">
        <title>Empedobacter tilapiae sp. nov., isolated from an intestine of Nile tilapia Oreochromis niloticus.</title>
        <authorList>
            <person name="Kim Y.-O."/>
            <person name="Yoon J.-H."/>
        </authorList>
    </citation>
    <scope>NUCLEOTIDE SEQUENCE [LARGE SCALE GENOMIC DNA]</scope>
    <source>
        <strain evidence="2 3">MRS2</strain>
    </source>
</reference>
<dbReference type="EMBL" id="SRPE01000018">
    <property type="protein sequence ID" value="TGN21687.1"/>
    <property type="molecule type" value="Genomic_DNA"/>
</dbReference>
<dbReference type="OrthoDB" id="111691at2"/>
<feature type="transmembrane region" description="Helical" evidence="1">
    <location>
        <begin position="352"/>
        <end position="373"/>
    </location>
</feature>
<proteinExistence type="predicted"/>
<evidence type="ECO:0000313" key="2">
    <source>
        <dbReference type="EMBL" id="TGN21687.1"/>
    </source>
</evidence>
<keyword evidence="1" id="KW-0472">Membrane</keyword>
<name>A0A4Z1B3Q7_9FLAO</name>
<sequence length="380" mass="44474">MKKSILWLHKWLGLIVGLIIFVVSITGCIYVFYDDLKTIVYPERYSIQENKMPVSKQALPLTDLIEIANKNLPTNEKVTRVDLYLDKDRTWIFRANKTDKEKTLYHNYMVYYKRVFINPYSGKVQFVENTKYEFFQVVLQLHQTLLLGKNVGHTIVALSTVIFIILTISGLVLWWPKKWKKKLVKKAVWVNFSVKWKRLVYDLHNVLGFQTFVFVLIIAFTGLIFSYPSFKKFTTKTLNSITISENDKDLSLEKNVILNPNNILNESLLYAMEKNPEANMMSVRLRDKDEDQDIQVRLEKNKTSVFRWYYFDQNSGKLLNIKSSENQKLGDELIGMNYDLHTGGIWGYPTKILAFIVSLICASLPITGAIVWWNKQPKRR</sequence>
<keyword evidence="1" id="KW-0812">Transmembrane</keyword>
<feature type="transmembrane region" description="Helical" evidence="1">
    <location>
        <begin position="12"/>
        <end position="33"/>
    </location>
</feature>
<feature type="transmembrane region" description="Helical" evidence="1">
    <location>
        <begin position="155"/>
        <end position="176"/>
    </location>
</feature>
<keyword evidence="3" id="KW-1185">Reference proteome</keyword>
<accession>A0A4Z1B3Q7</accession>
<dbReference type="Proteomes" id="UP000297998">
    <property type="component" value="Unassembled WGS sequence"/>
</dbReference>
<dbReference type="PANTHER" id="PTHR34219:SF3">
    <property type="entry name" value="BLL7967 PROTEIN"/>
    <property type="match status" value="1"/>
</dbReference>
<evidence type="ECO:0000256" key="1">
    <source>
        <dbReference type="SAM" id="Phobius"/>
    </source>
</evidence>
<evidence type="ECO:0000313" key="3">
    <source>
        <dbReference type="Proteomes" id="UP000297998"/>
    </source>
</evidence>
<keyword evidence="1" id="KW-1133">Transmembrane helix</keyword>
<feature type="transmembrane region" description="Helical" evidence="1">
    <location>
        <begin position="206"/>
        <end position="227"/>
    </location>
</feature>